<proteinExistence type="predicted"/>
<gene>
    <name evidence="1" type="ORF">UFOPK1392_01848</name>
</gene>
<sequence>MVELTALLTNRGLTAPPLDFTVSDRVRAGTTCRVEILAAVSRLDGDGPPSWHSRDEVIAEVQRATPRYPAGTIRRILQYDLVGRATLHHLAEKELERRGDEFRRL</sequence>
<protein>
    <submittedName>
        <fullName evidence="1">Unannotated protein</fullName>
    </submittedName>
</protein>
<dbReference type="EMBL" id="CAEMXZ010000101">
    <property type="protein sequence ID" value="CAB4324084.1"/>
    <property type="molecule type" value="Genomic_DNA"/>
</dbReference>
<evidence type="ECO:0000313" key="1">
    <source>
        <dbReference type="EMBL" id="CAB4324084.1"/>
    </source>
</evidence>
<accession>A0A6J5YCY7</accession>
<dbReference type="AlphaFoldDB" id="A0A6J5YCY7"/>
<name>A0A6J5YCY7_9ZZZZ</name>
<reference evidence="1" key="1">
    <citation type="submission" date="2020-05" db="EMBL/GenBank/DDBJ databases">
        <authorList>
            <person name="Chiriac C."/>
            <person name="Salcher M."/>
            <person name="Ghai R."/>
            <person name="Kavagutti S V."/>
        </authorList>
    </citation>
    <scope>NUCLEOTIDE SEQUENCE</scope>
</reference>
<organism evidence="1">
    <name type="scientific">freshwater metagenome</name>
    <dbReference type="NCBI Taxonomy" id="449393"/>
    <lineage>
        <taxon>unclassified sequences</taxon>
        <taxon>metagenomes</taxon>
        <taxon>ecological metagenomes</taxon>
    </lineage>
</organism>